<keyword evidence="2" id="KW-0378">Hydrolase</keyword>
<name>A0A7V2F5R8_RHOMR</name>
<comment type="caution">
    <text evidence="2">The sequence shown here is derived from an EMBL/GenBank/DDBJ whole genome shotgun (WGS) entry which is preliminary data.</text>
</comment>
<dbReference type="GO" id="GO:0016787">
    <property type="term" value="F:hydrolase activity"/>
    <property type="evidence" value="ECO:0007669"/>
    <property type="project" value="UniProtKB-KW"/>
</dbReference>
<dbReference type="PANTHER" id="PTHR43194">
    <property type="entry name" value="HYDROLASE ALPHA/BETA FOLD FAMILY"/>
    <property type="match status" value="1"/>
</dbReference>
<feature type="domain" description="AB hydrolase-1" evidence="1">
    <location>
        <begin position="88"/>
        <end position="312"/>
    </location>
</feature>
<organism evidence="2">
    <name type="scientific">Rhodothermus marinus</name>
    <name type="common">Rhodothermus obamensis</name>
    <dbReference type="NCBI Taxonomy" id="29549"/>
    <lineage>
        <taxon>Bacteria</taxon>
        <taxon>Pseudomonadati</taxon>
        <taxon>Rhodothermota</taxon>
        <taxon>Rhodothermia</taxon>
        <taxon>Rhodothermales</taxon>
        <taxon>Rhodothermaceae</taxon>
        <taxon>Rhodothermus</taxon>
    </lineage>
</organism>
<evidence type="ECO:0000313" key="2">
    <source>
        <dbReference type="EMBL" id="HER95799.1"/>
    </source>
</evidence>
<dbReference type="SUPFAM" id="SSF53474">
    <property type="entry name" value="alpha/beta-Hydrolases"/>
    <property type="match status" value="1"/>
</dbReference>
<dbReference type="EMBL" id="DSGB01000004">
    <property type="protein sequence ID" value="HER95799.1"/>
    <property type="molecule type" value="Genomic_DNA"/>
</dbReference>
<dbReference type="Gene3D" id="3.40.50.1820">
    <property type="entry name" value="alpha/beta hydrolase"/>
    <property type="match status" value="1"/>
</dbReference>
<protein>
    <submittedName>
        <fullName evidence="2">Alpha/beta fold hydrolase</fullName>
    </submittedName>
</protein>
<dbReference type="Pfam" id="PF12697">
    <property type="entry name" value="Abhydrolase_6"/>
    <property type="match status" value="1"/>
</dbReference>
<proteinExistence type="predicted"/>
<dbReference type="PANTHER" id="PTHR43194:SF2">
    <property type="entry name" value="PEROXISOMAL MEMBRANE PROTEIN LPX1"/>
    <property type="match status" value="1"/>
</dbReference>
<dbReference type="AlphaFoldDB" id="A0A7V2F5R8"/>
<dbReference type="InterPro" id="IPR029058">
    <property type="entry name" value="AB_hydrolase_fold"/>
</dbReference>
<dbReference type="CDD" id="cd12810">
    <property type="entry name" value="Esterase_713_like-3"/>
    <property type="match status" value="1"/>
</dbReference>
<dbReference type="PROSITE" id="PS51257">
    <property type="entry name" value="PROKAR_LIPOPROTEIN"/>
    <property type="match status" value="1"/>
</dbReference>
<dbReference type="InterPro" id="IPR050228">
    <property type="entry name" value="Carboxylesterase_BioH"/>
</dbReference>
<sequence>MRVKLVLIAMLFSACSTQDLNQKAEPLVVQEQGSFFVGGTVVAAPGAFDPIRQGAYNPAGPDPQGQTLHGDHAYVFYQIPVRARKLPLVFWHGHGQSAKTWETTPDGREGFQNLFLRRRFAVYLIDQPRRGRAGRSTQPTMLEATPDEQLWFGIFRLGIWPDFFPNVQFSRDPEALNQFFRQMTPNTGPYEPQVLIEAVSALFDRIGPGILVTHSQSGGLGWRLAMKNPNVRAIVSFEPASGFVFPEGETPDPIPFSGGLAAPTTAPLEEFRQLTQIPILVYYGDNIPETPSAYPGQDQWRAFLALARLWRDAVNRHGGDVTLVELPAIGIRGNTHFPMSDLNNVEIADHLYAWLQSKKLAD</sequence>
<dbReference type="InterPro" id="IPR000073">
    <property type="entry name" value="AB_hydrolase_1"/>
</dbReference>
<accession>A0A7V2F5R8</accession>
<gene>
    <name evidence="2" type="ORF">ENO59_04700</name>
</gene>
<evidence type="ECO:0000259" key="1">
    <source>
        <dbReference type="Pfam" id="PF12697"/>
    </source>
</evidence>
<reference evidence="2" key="1">
    <citation type="journal article" date="2020" name="mSystems">
        <title>Genome- and Community-Level Interaction Insights into Carbon Utilization and Element Cycling Functions of Hydrothermarchaeota in Hydrothermal Sediment.</title>
        <authorList>
            <person name="Zhou Z."/>
            <person name="Liu Y."/>
            <person name="Xu W."/>
            <person name="Pan J."/>
            <person name="Luo Z.H."/>
            <person name="Li M."/>
        </authorList>
    </citation>
    <scope>NUCLEOTIDE SEQUENCE [LARGE SCALE GENOMIC DNA]</scope>
    <source>
        <strain evidence="2">SpSt-143</strain>
    </source>
</reference>